<protein>
    <submittedName>
        <fullName evidence="2">Uncharacterized protein</fullName>
    </submittedName>
</protein>
<proteinExistence type="predicted"/>
<organism evidence="1 2">
    <name type="scientific">Romanomermis culicivorax</name>
    <name type="common">Nematode worm</name>
    <dbReference type="NCBI Taxonomy" id="13658"/>
    <lineage>
        <taxon>Eukaryota</taxon>
        <taxon>Metazoa</taxon>
        <taxon>Ecdysozoa</taxon>
        <taxon>Nematoda</taxon>
        <taxon>Enoplea</taxon>
        <taxon>Dorylaimia</taxon>
        <taxon>Mermithida</taxon>
        <taxon>Mermithoidea</taxon>
        <taxon>Mermithidae</taxon>
        <taxon>Romanomermis</taxon>
    </lineage>
</organism>
<sequence length="73" mass="8569">MGEKKNEIVLNITPARRCKFGLLHCDERVSRFFDRLGNESIDAEQALIPPIWPIQKINAFKRYEESRNLLLII</sequence>
<name>A0A915KGI3_ROMCU</name>
<evidence type="ECO:0000313" key="2">
    <source>
        <dbReference type="WBParaSite" id="nRc.2.0.1.t37069-RA"/>
    </source>
</evidence>
<evidence type="ECO:0000313" key="1">
    <source>
        <dbReference type="Proteomes" id="UP000887565"/>
    </source>
</evidence>
<accession>A0A915KGI3</accession>
<dbReference type="Proteomes" id="UP000887565">
    <property type="component" value="Unplaced"/>
</dbReference>
<dbReference type="WBParaSite" id="nRc.2.0.1.t37069-RA">
    <property type="protein sequence ID" value="nRc.2.0.1.t37069-RA"/>
    <property type="gene ID" value="nRc.2.0.1.g37069"/>
</dbReference>
<dbReference type="AlphaFoldDB" id="A0A915KGI3"/>
<reference evidence="2" key="1">
    <citation type="submission" date="2022-11" db="UniProtKB">
        <authorList>
            <consortium name="WormBaseParasite"/>
        </authorList>
    </citation>
    <scope>IDENTIFICATION</scope>
</reference>
<keyword evidence="1" id="KW-1185">Reference proteome</keyword>